<proteinExistence type="predicted"/>
<organism evidence="1 2">
    <name type="scientific">Phlebia brevispora</name>
    <dbReference type="NCBI Taxonomy" id="194682"/>
    <lineage>
        <taxon>Eukaryota</taxon>
        <taxon>Fungi</taxon>
        <taxon>Dikarya</taxon>
        <taxon>Basidiomycota</taxon>
        <taxon>Agaricomycotina</taxon>
        <taxon>Agaricomycetes</taxon>
        <taxon>Polyporales</taxon>
        <taxon>Meruliaceae</taxon>
        <taxon>Phlebia</taxon>
    </lineage>
</organism>
<evidence type="ECO:0000313" key="2">
    <source>
        <dbReference type="Proteomes" id="UP001148662"/>
    </source>
</evidence>
<accession>A0ACC1TA27</accession>
<gene>
    <name evidence="1" type="ORF">NM688_g2037</name>
</gene>
<dbReference type="Proteomes" id="UP001148662">
    <property type="component" value="Unassembled WGS sequence"/>
</dbReference>
<sequence>MPSVAPANSPNDLEMDPLLELREASATNAVPRRSPSAAVTDTVPRRSPDAADAVPRRSPSADAVLHQPLEAGNAVAHRSPSATNASPCQPSKATNAVLPAKRQRPISAPGRSTQGQTDSLSDVKHSSHLNAVFTEQWIQNRKKTELQEKMDAEELCNKCKQEQHLYAYVWLIDDCEPICTQLQYDEEDDFWFWPKIRFTSQLLHELNLKPDDISKDKRINFGLLDKKTGVWCNVKQGFQLDVSSHETIFLRSRDVRRIGPELDKLLQTCAPRSRQHSHMSDLTRQRSSVKQQESIKHDSSPLELTVNEKSNRLTQSESQKAFSAASTPQPNTVDRKGKAVDRTGSMLAVSQLEDPYAIVLEPIPEEMEYIGWTKEELELLLDASYEHNRIKHGEGSQTFKKLKSSSSNKAITAKERIATTERMGKVILKVEPIDLTIVSSDDDVPYTQAMPRSRKCEHSSTESVSSHQEEEDPSAVDEPDLFDELDLLDESGLFDVSNIEEGVIHVLLSVVEMVNQKNSRSRSERDVR</sequence>
<comment type="caution">
    <text evidence="1">The sequence shown here is derived from an EMBL/GenBank/DDBJ whole genome shotgun (WGS) entry which is preliminary data.</text>
</comment>
<reference evidence="1" key="1">
    <citation type="submission" date="2022-07" db="EMBL/GenBank/DDBJ databases">
        <title>Genome Sequence of Phlebia brevispora.</title>
        <authorList>
            <person name="Buettner E."/>
        </authorList>
    </citation>
    <scope>NUCLEOTIDE SEQUENCE</scope>
    <source>
        <strain evidence="1">MPL23</strain>
    </source>
</reference>
<evidence type="ECO:0000313" key="1">
    <source>
        <dbReference type="EMBL" id="KAJ3556425.1"/>
    </source>
</evidence>
<dbReference type="EMBL" id="JANHOG010000242">
    <property type="protein sequence ID" value="KAJ3556425.1"/>
    <property type="molecule type" value="Genomic_DNA"/>
</dbReference>
<protein>
    <submittedName>
        <fullName evidence="1">Uncharacterized protein</fullName>
    </submittedName>
</protein>
<name>A0ACC1TA27_9APHY</name>
<keyword evidence="2" id="KW-1185">Reference proteome</keyword>